<evidence type="ECO:0000313" key="2">
    <source>
        <dbReference type="EMBL" id="BET96525.1"/>
    </source>
</evidence>
<accession>A0ABM8JUY8</accession>
<dbReference type="Proteomes" id="UP001529514">
    <property type="component" value="Chromosome"/>
</dbReference>
<reference evidence="2 3" key="1">
    <citation type="submission" date="2023-10" db="EMBL/GenBank/DDBJ databases">
        <title>Xenorhabdus taiwanensis sp. nov., a symbiotic bacterium associated with the entomopathogenic nematode Steinernema taiwanensis.</title>
        <authorList>
            <person name="Tseng C.T."/>
            <person name="Shu H.Y."/>
            <person name="Chen M.H."/>
            <person name="Fang Y.J."/>
            <person name="Wu T.L."/>
            <person name="Lin Y.C."/>
            <person name="Huang C.J."/>
        </authorList>
    </citation>
    <scope>NUCLEOTIDE SEQUENCE [LARGE SCALE GENOMIC DNA]</scope>
    <source>
        <strain evidence="2 3">TCT-1</strain>
    </source>
</reference>
<dbReference type="RefSeq" id="WP_374053290.1">
    <property type="nucleotide sequence ID" value="NZ_AP028978.1"/>
</dbReference>
<dbReference type="Pfam" id="PF09979">
    <property type="entry name" value="DUF2213"/>
    <property type="match status" value="1"/>
</dbReference>
<dbReference type="PIRSF" id="PIRSF029215">
    <property type="entry name" value="UCP029215"/>
    <property type="match status" value="1"/>
</dbReference>
<keyword evidence="3" id="KW-1185">Reference proteome</keyword>
<dbReference type="InterPro" id="IPR016913">
    <property type="entry name" value="UCP029215"/>
</dbReference>
<evidence type="ECO:0000313" key="3">
    <source>
        <dbReference type="Proteomes" id="UP001529514"/>
    </source>
</evidence>
<feature type="region of interest" description="Disordered" evidence="1">
    <location>
        <begin position="191"/>
        <end position="235"/>
    </location>
</feature>
<sequence>MSTSKENNSVVFDEGSRRRIDANGYLHVSQTHLTKEQVVPYIGREIPNWENLELEPDRLYYGYRPADELEKAKATFNGIPLLYRHEQDSAEQPLKELRVGSIGTTPVWEPPYLDNALTVTDQRAIDAIQDGSLKELSCGYFFEPDFTSGEFNGVAYDFVMRHLRGNHVALVKEGRAGPDVFVHDGKPSQLQEHAMSQENTAPNSAENKGSITQDNPNEAQSTEKQKPTEFAIDNDAVKEKMTELGLATDDEAAVQTFISGMQFAHELAEGESTSAPVGGNVQEKPNAVNDNSAGENLGENKGNTAAMDHKPKITMDANAIRQQAIEQTKVHFKALNEAGQKVRSLVGELDIMAFDSAEAIYAHALKNKGYDPKKYDKTAYKGMVDILAAQKPSAFTQNPVMDAAPSSLEGPFAGLKNIKI</sequence>
<evidence type="ECO:0000256" key="1">
    <source>
        <dbReference type="SAM" id="MobiDB-lite"/>
    </source>
</evidence>
<proteinExistence type="predicted"/>
<gene>
    <name evidence="2" type="ORF">TCT1_14460</name>
</gene>
<feature type="region of interest" description="Disordered" evidence="1">
    <location>
        <begin position="271"/>
        <end position="307"/>
    </location>
</feature>
<dbReference type="EMBL" id="AP028978">
    <property type="protein sequence ID" value="BET96525.1"/>
    <property type="molecule type" value="Genomic_DNA"/>
</dbReference>
<protein>
    <submittedName>
        <fullName evidence="2">DUF2213 domain-containing protein</fullName>
    </submittedName>
</protein>
<name>A0ABM8JUY8_9GAMM</name>
<organism evidence="2 3">
    <name type="scientific">Xenorhabdus taiwanensis</name>
    <dbReference type="NCBI Taxonomy" id="3085177"/>
    <lineage>
        <taxon>Bacteria</taxon>
        <taxon>Pseudomonadati</taxon>
        <taxon>Pseudomonadota</taxon>
        <taxon>Gammaproteobacteria</taxon>
        <taxon>Enterobacterales</taxon>
        <taxon>Morganellaceae</taxon>
        <taxon>Xenorhabdus</taxon>
    </lineage>
</organism>
<feature type="compositionally biased region" description="Polar residues" evidence="1">
    <location>
        <begin position="191"/>
        <end position="220"/>
    </location>
</feature>